<dbReference type="InterPro" id="IPR000618">
    <property type="entry name" value="Insect_cuticle"/>
</dbReference>
<accession>A0AAV2PTQ6</accession>
<gene>
    <name evidence="3" type="ORF">MNOR_LOCUS4596</name>
</gene>
<organism evidence="3 4">
    <name type="scientific">Meganyctiphanes norvegica</name>
    <name type="common">Northern krill</name>
    <name type="synonym">Thysanopoda norvegica</name>
    <dbReference type="NCBI Taxonomy" id="48144"/>
    <lineage>
        <taxon>Eukaryota</taxon>
        <taxon>Metazoa</taxon>
        <taxon>Ecdysozoa</taxon>
        <taxon>Arthropoda</taxon>
        <taxon>Crustacea</taxon>
        <taxon>Multicrustacea</taxon>
        <taxon>Malacostraca</taxon>
        <taxon>Eumalacostraca</taxon>
        <taxon>Eucarida</taxon>
        <taxon>Euphausiacea</taxon>
        <taxon>Euphausiidae</taxon>
        <taxon>Meganyctiphanes</taxon>
    </lineage>
</organism>
<dbReference type="Proteomes" id="UP001497623">
    <property type="component" value="Unassembled WGS sequence"/>
</dbReference>
<dbReference type="AlphaFoldDB" id="A0AAV2PTQ6"/>
<reference evidence="3 4" key="1">
    <citation type="submission" date="2024-05" db="EMBL/GenBank/DDBJ databases">
        <authorList>
            <person name="Wallberg A."/>
        </authorList>
    </citation>
    <scope>NUCLEOTIDE SEQUENCE [LARGE SCALE GENOMIC DNA]</scope>
</reference>
<evidence type="ECO:0000256" key="1">
    <source>
        <dbReference type="ARBA" id="ARBA00022460"/>
    </source>
</evidence>
<dbReference type="PROSITE" id="PS51155">
    <property type="entry name" value="CHIT_BIND_RR_2"/>
    <property type="match status" value="1"/>
</dbReference>
<feature type="non-terminal residue" evidence="3">
    <location>
        <position position="239"/>
    </location>
</feature>
<dbReference type="Pfam" id="PF00379">
    <property type="entry name" value="Chitin_bind_4"/>
    <property type="match status" value="1"/>
</dbReference>
<dbReference type="PANTHER" id="PTHR10380">
    <property type="entry name" value="CUTICLE PROTEIN"/>
    <property type="match status" value="1"/>
</dbReference>
<dbReference type="PRINTS" id="PR00947">
    <property type="entry name" value="CUTICLE"/>
</dbReference>
<dbReference type="PANTHER" id="PTHR10380:SF173">
    <property type="entry name" value="CUTICULAR PROTEIN 47EF, ISOFORM C-RELATED"/>
    <property type="match status" value="1"/>
</dbReference>
<evidence type="ECO:0000313" key="4">
    <source>
        <dbReference type="Proteomes" id="UP001497623"/>
    </source>
</evidence>
<keyword evidence="4" id="KW-1185">Reference proteome</keyword>
<proteinExistence type="predicted"/>
<dbReference type="GO" id="GO:0008010">
    <property type="term" value="F:structural constituent of chitin-based larval cuticle"/>
    <property type="evidence" value="ECO:0007669"/>
    <property type="project" value="TreeGrafter"/>
</dbReference>
<keyword evidence="1 2" id="KW-0193">Cuticle</keyword>
<dbReference type="GO" id="GO:0062129">
    <property type="term" value="C:chitin-based extracellular matrix"/>
    <property type="evidence" value="ECO:0007669"/>
    <property type="project" value="TreeGrafter"/>
</dbReference>
<name>A0AAV2PTQ6_MEGNR</name>
<evidence type="ECO:0000313" key="3">
    <source>
        <dbReference type="EMBL" id="CAL4065138.1"/>
    </source>
</evidence>
<dbReference type="EMBL" id="CAXKWB010001690">
    <property type="protein sequence ID" value="CAL4065138.1"/>
    <property type="molecule type" value="Genomic_DNA"/>
</dbReference>
<protein>
    <submittedName>
        <fullName evidence="3">Uncharacterized protein</fullName>
    </submittedName>
</protein>
<dbReference type="InterPro" id="IPR050468">
    <property type="entry name" value="Cuticle_Struct_Prot"/>
</dbReference>
<evidence type="ECO:0000256" key="2">
    <source>
        <dbReference type="PROSITE-ProRule" id="PRU00497"/>
    </source>
</evidence>
<comment type="caution">
    <text evidence="3">The sequence shown here is derived from an EMBL/GenBank/DDBJ whole genome shotgun (WGS) entry which is preliminary data.</text>
</comment>
<sequence length="239" mass="26418">MWRISSPPYVILSSYLLWTQVCLLSQIIFISGAPIQIPLAEEDNYFIFNNDGSYSFAYDTGSGEDQSFRMEMRDASGKVTGRYGYIDPEGTLRITNYKADAFGYRTTEQQFFHKVSQIPIDTPLIVGPVPNDDGPLLIGPLPIETFGPDDDDLEGTLDIPLPKGPPENIIPSGDEPLLIIGPLPRELQPDDIVDDSFTDSSLFFDGSLSFRVEASKSENTSDSARGNIEIVIQDPIENS</sequence>